<evidence type="ECO:0000256" key="1">
    <source>
        <dbReference type="ARBA" id="ARBA00008270"/>
    </source>
</evidence>
<sequence>MDEIHVVDAFTDVAFKGNPAAVVLMQKERPPSWMQRVAAEMRHSETAFVVVGDGRRRTGYPLRWFTPVAEVDLCGHATLAAAHVLGGRSEFITRRSGRLSCVAEGGWVEMDFPADVLDPVPASGELSQPFGDVTIEAATRGKDDLLVQVPHEEEVRGLKPDFAGIAALSRELSVRGVIVTARQGERAFVSRCFYPEVGVPEDPVTGSAHCTLATWWSPLLGVTEMMAEQASPRGGRIRLRLSDNRVHLGGQAVGVLRGELLV</sequence>
<dbReference type="SUPFAM" id="SSF54506">
    <property type="entry name" value="Diaminopimelate epimerase-like"/>
    <property type="match status" value="1"/>
</dbReference>
<evidence type="ECO:0000256" key="2">
    <source>
        <dbReference type="ARBA" id="ARBA00023235"/>
    </source>
</evidence>
<evidence type="ECO:0000313" key="3">
    <source>
        <dbReference type="EMBL" id="WUG99413.1"/>
    </source>
</evidence>
<comment type="similarity">
    <text evidence="1">Belongs to the PhzF family.</text>
</comment>
<dbReference type="PANTHER" id="PTHR13774:SF17">
    <property type="entry name" value="PHENAZINE BIOSYNTHESIS-LIKE DOMAIN-CONTAINING PROTEIN"/>
    <property type="match status" value="1"/>
</dbReference>
<dbReference type="PANTHER" id="PTHR13774">
    <property type="entry name" value="PHENAZINE BIOSYNTHESIS PROTEIN"/>
    <property type="match status" value="1"/>
</dbReference>
<dbReference type="EMBL" id="CP107906">
    <property type="protein sequence ID" value="WUG99413.1"/>
    <property type="molecule type" value="Genomic_DNA"/>
</dbReference>
<evidence type="ECO:0000313" key="4">
    <source>
        <dbReference type="Proteomes" id="UP001341259"/>
    </source>
</evidence>
<name>A0ABZ1P5S9_STRVL</name>
<dbReference type="InterPro" id="IPR003719">
    <property type="entry name" value="Phenazine_PhzF-like"/>
</dbReference>
<dbReference type="Proteomes" id="UP001341259">
    <property type="component" value="Chromosome"/>
</dbReference>
<keyword evidence="2" id="KW-0413">Isomerase</keyword>
<dbReference type="RefSeq" id="WP_328348110.1">
    <property type="nucleotide sequence ID" value="NZ_CP107906.1"/>
</dbReference>
<reference evidence="3 4" key="1">
    <citation type="submission" date="2022-10" db="EMBL/GenBank/DDBJ databases">
        <title>The complete genomes of actinobacterial strains from the NBC collection.</title>
        <authorList>
            <person name="Joergensen T.S."/>
            <person name="Alvarez Arevalo M."/>
            <person name="Sterndorff E.B."/>
            <person name="Faurdal D."/>
            <person name="Vuksanovic O."/>
            <person name="Mourched A.-S."/>
            <person name="Charusanti P."/>
            <person name="Shaw S."/>
            <person name="Blin K."/>
            <person name="Weber T."/>
        </authorList>
    </citation>
    <scope>NUCLEOTIDE SEQUENCE [LARGE SCALE GENOMIC DNA]</scope>
    <source>
        <strain evidence="3 4">NBC_00456</strain>
    </source>
</reference>
<dbReference type="PIRSF" id="PIRSF016184">
    <property type="entry name" value="PhzC_PhzF"/>
    <property type="match status" value="1"/>
</dbReference>
<accession>A0ABZ1P5S9</accession>
<dbReference type="Gene3D" id="3.10.310.10">
    <property type="entry name" value="Diaminopimelate Epimerase, Chain A, domain 1"/>
    <property type="match status" value="2"/>
</dbReference>
<dbReference type="NCBIfam" id="TIGR00654">
    <property type="entry name" value="PhzF_family"/>
    <property type="match status" value="1"/>
</dbReference>
<dbReference type="Pfam" id="PF02567">
    <property type="entry name" value="PhzC-PhzF"/>
    <property type="match status" value="1"/>
</dbReference>
<gene>
    <name evidence="3" type="ORF">OHB29_22750</name>
</gene>
<protein>
    <submittedName>
        <fullName evidence="3">PhzF family phenazine biosynthesis protein</fullName>
    </submittedName>
</protein>
<proteinExistence type="inferred from homology"/>
<organism evidence="3 4">
    <name type="scientific">Streptomyces violaceus</name>
    <name type="common">Streptomyces venezuelae</name>
    <dbReference type="NCBI Taxonomy" id="1936"/>
    <lineage>
        <taxon>Bacteria</taxon>
        <taxon>Bacillati</taxon>
        <taxon>Actinomycetota</taxon>
        <taxon>Actinomycetes</taxon>
        <taxon>Kitasatosporales</taxon>
        <taxon>Streptomycetaceae</taxon>
        <taxon>Streptomyces</taxon>
    </lineage>
</organism>
<keyword evidence="4" id="KW-1185">Reference proteome</keyword>